<dbReference type="AlphaFoldDB" id="A0A1F7KF01"/>
<evidence type="ECO:0000313" key="2">
    <source>
        <dbReference type="Proteomes" id="UP000178450"/>
    </source>
</evidence>
<gene>
    <name evidence="1" type="ORF">A2209_01590</name>
</gene>
<organism evidence="1 2">
    <name type="scientific">Candidatus Roizmanbacteria bacterium RIFOXYA1_FULL_41_12</name>
    <dbReference type="NCBI Taxonomy" id="1802082"/>
    <lineage>
        <taxon>Bacteria</taxon>
        <taxon>Candidatus Roizmaniibacteriota</taxon>
    </lineage>
</organism>
<dbReference type="Gene3D" id="3.40.50.1000">
    <property type="entry name" value="HAD superfamily/HAD-like"/>
    <property type="match status" value="1"/>
</dbReference>
<dbReference type="SUPFAM" id="SSF56784">
    <property type="entry name" value="HAD-like"/>
    <property type="match status" value="1"/>
</dbReference>
<sequence>MVEKSLFSKKELDGHPGWIALGRLKRAGCSGVVADYDGTLFGPGCGTESVARLIYEAAKKMVPVIATARGATFRRQQLKSIIEATRTNRLLKPVYISLGNGAWIDKVANGYIETIYDNSLTIDDTKTIIAAYQSLGIQLKPEDDAFRQKDLQFPWGDLLSPEYLELSQQSMGVWAEPIKLTLLFGQTTPEVLRKHHQTLSQALPRYQVSWGGKPVIDVSRKIMIKGKEIDGKLATAIFISELEDLSLDNIATFGDTPDGNDRALLELPYGFTNQEGYFGRPYSLPVIGLQAQRIYEAIYLLMT</sequence>
<reference evidence="1 2" key="1">
    <citation type="journal article" date="2016" name="Nat. Commun.">
        <title>Thousands of microbial genomes shed light on interconnected biogeochemical processes in an aquifer system.</title>
        <authorList>
            <person name="Anantharaman K."/>
            <person name="Brown C.T."/>
            <person name="Hug L.A."/>
            <person name="Sharon I."/>
            <person name="Castelle C.J."/>
            <person name="Probst A.J."/>
            <person name="Thomas B.C."/>
            <person name="Singh A."/>
            <person name="Wilkins M.J."/>
            <person name="Karaoz U."/>
            <person name="Brodie E.L."/>
            <person name="Williams K.H."/>
            <person name="Hubbard S.S."/>
            <person name="Banfield J.F."/>
        </authorList>
    </citation>
    <scope>NUCLEOTIDE SEQUENCE [LARGE SCALE GENOMIC DNA]</scope>
</reference>
<dbReference type="Pfam" id="PF08282">
    <property type="entry name" value="Hydrolase_3"/>
    <property type="match status" value="1"/>
</dbReference>
<dbReference type="InterPro" id="IPR036412">
    <property type="entry name" value="HAD-like_sf"/>
</dbReference>
<evidence type="ECO:0000313" key="1">
    <source>
        <dbReference type="EMBL" id="OGK66425.1"/>
    </source>
</evidence>
<dbReference type="Gene3D" id="3.30.1240.10">
    <property type="match status" value="1"/>
</dbReference>
<proteinExistence type="predicted"/>
<dbReference type="EMBL" id="MGBG01000007">
    <property type="protein sequence ID" value="OGK66425.1"/>
    <property type="molecule type" value="Genomic_DNA"/>
</dbReference>
<dbReference type="InterPro" id="IPR023214">
    <property type="entry name" value="HAD_sf"/>
</dbReference>
<comment type="caution">
    <text evidence="1">The sequence shown here is derived from an EMBL/GenBank/DDBJ whole genome shotgun (WGS) entry which is preliminary data.</text>
</comment>
<dbReference type="Proteomes" id="UP000178450">
    <property type="component" value="Unassembled WGS sequence"/>
</dbReference>
<name>A0A1F7KF01_9BACT</name>
<evidence type="ECO:0008006" key="3">
    <source>
        <dbReference type="Google" id="ProtNLM"/>
    </source>
</evidence>
<protein>
    <recommendedName>
        <fullName evidence="3">Sucrose phosphatase-like domain-containing protein</fullName>
    </recommendedName>
</protein>
<accession>A0A1F7KF01</accession>